<dbReference type="GO" id="GO:0000785">
    <property type="term" value="C:chromatin"/>
    <property type="evidence" value="ECO:0007669"/>
    <property type="project" value="TreeGrafter"/>
</dbReference>
<feature type="compositionally biased region" description="Basic residues" evidence="3">
    <location>
        <begin position="631"/>
        <end position="645"/>
    </location>
</feature>
<dbReference type="SMART" id="SM00297">
    <property type="entry name" value="BROMO"/>
    <property type="match status" value="2"/>
</dbReference>
<dbReference type="InterPro" id="IPR027353">
    <property type="entry name" value="NET_dom"/>
</dbReference>
<dbReference type="AlphaFoldDB" id="A0A6A7C6G2"/>
<dbReference type="InterPro" id="IPR036427">
    <property type="entry name" value="Bromodomain-like_sf"/>
</dbReference>
<protein>
    <submittedName>
        <fullName evidence="6">Bromodomain-containing protein</fullName>
    </submittedName>
</protein>
<evidence type="ECO:0000256" key="3">
    <source>
        <dbReference type="SAM" id="MobiDB-lite"/>
    </source>
</evidence>
<feature type="region of interest" description="Disordered" evidence="3">
    <location>
        <begin position="379"/>
        <end position="410"/>
    </location>
</feature>
<dbReference type="OrthoDB" id="784962at2759"/>
<dbReference type="Gene3D" id="1.20.1270.220">
    <property type="match status" value="1"/>
</dbReference>
<sequence>MDVAAPAPIEDVASGIQPVAEFIPKDPPTLSHPTPPPEDSLAAPDAPHDIDMPDVSQPNPSVVMADASQPTPSDPPAAANPEINHGMMSAPLDTAADAGSCVAFNAPTNSDHNMLGSAADATPEQGVVRPRDEDGDDDNGGRAVKRSRVDIQPSPANVNGEGMHAKPNGQADSEEDNGPASEAEVMAHALAEPKVEAEESKERALPDDAKVVDVPTELASDVAPAVKTEGEEQPATQASEGGAQAAADTASAAPSSNESAQHPTPAYGTGPMTSLQRTVLTDKMKNLKKTKHSAPFLKPVDPVALNIPTYFDVIKRPMDLGTMDQKLKSCQYQTVQAFVDDFNLIIANCRKFNGDQHVITGSALNMQAYFNRMMEAIPGPDQTAPVKGSKNSTSASKTQTRRDRTSGARTDTQTFALQADGLPQIRRQSGVATERAKRAIKPPVNREISYAKPKRREHQLELRFCEHVLDQMKSPKLWQINGVFMQPVDPVALNIPHYFQVIKKPMDLSTVTHKLKGGEYGNAAEFKKDFDLMIDNCLTFNPQGNPVHEIGVQFRQRFEEMWKGKAKWEREHAPASARGGSVSDDDSDGDDDDDDDAPADDDATAKIKMLQEQLAQMQNMVAGLGGNAKGSKSKKGKAKGSKKKGGASASKSKGKSKKSGKAKEMSFEEKQEISEAVSRMTDSQQVELTRIITENCVRYRDMEDMELEIDDLPSNVQVKLLRYVRSLFGRPKNAAGTPPDDGAMDGDEDYLGERNGRGPVVQKRKKHKPMSKGEQEYQIQALQGKLAQFSKMSAGDAGLFSQTQPQDETSGDDESEESEEE</sequence>
<keyword evidence="1 2" id="KW-0103">Bromodomain</keyword>
<reference evidence="6" key="1">
    <citation type="journal article" date="2020" name="Stud. Mycol.">
        <title>101 Dothideomycetes genomes: a test case for predicting lifestyles and emergence of pathogens.</title>
        <authorList>
            <person name="Haridas S."/>
            <person name="Albert R."/>
            <person name="Binder M."/>
            <person name="Bloem J."/>
            <person name="Labutti K."/>
            <person name="Salamov A."/>
            <person name="Andreopoulos B."/>
            <person name="Baker S."/>
            <person name="Barry K."/>
            <person name="Bills G."/>
            <person name="Bluhm B."/>
            <person name="Cannon C."/>
            <person name="Castanera R."/>
            <person name="Culley D."/>
            <person name="Daum C."/>
            <person name="Ezra D."/>
            <person name="Gonzalez J."/>
            <person name="Henrissat B."/>
            <person name="Kuo A."/>
            <person name="Liang C."/>
            <person name="Lipzen A."/>
            <person name="Lutzoni F."/>
            <person name="Magnuson J."/>
            <person name="Mondo S."/>
            <person name="Nolan M."/>
            <person name="Ohm R."/>
            <person name="Pangilinan J."/>
            <person name="Park H.-J."/>
            <person name="Ramirez L."/>
            <person name="Alfaro M."/>
            <person name="Sun H."/>
            <person name="Tritt A."/>
            <person name="Yoshinaga Y."/>
            <person name="Zwiers L.-H."/>
            <person name="Turgeon B."/>
            <person name="Goodwin S."/>
            <person name="Spatafora J."/>
            <person name="Crous P."/>
            <person name="Grigoriev I."/>
        </authorList>
    </citation>
    <scope>NUCLEOTIDE SEQUENCE</scope>
    <source>
        <strain evidence="6">CBS 480.64</strain>
    </source>
</reference>
<feature type="compositionally biased region" description="Basic and acidic residues" evidence="3">
    <location>
        <begin position="191"/>
        <end position="211"/>
    </location>
</feature>
<dbReference type="EMBL" id="MU005965">
    <property type="protein sequence ID" value="KAF2862575.1"/>
    <property type="molecule type" value="Genomic_DNA"/>
</dbReference>
<evidence type="ECO:0000259" key="5">
    <source>
        <dbReference type="PROSITE" id="PS51525"/>
    </source>
</evidence>
<dbReference type="InterPro" id="IPR018359">
    <property type="entry name" value="Bromodomain_CS"/>
</dbReference>
<dbReference type="Pfam" id="PF00439">
    <property type="entry name" value="Bromodomain"/>
    <property type="match status" value="2"/>
</dbReference>
<feature type="compositionally biased region" description="Acidic residues" evidence="3">
    <location>
        <begin position="583"/>
        <end position="601"/>
    </location>
</feature>
<feature type="region of interest" description="Disordered" evidence="3">
    <location>
        <begin position="730"/>
        <end position="778"/>
    </location>
</feature>
<feature type="compositionally biased region" description="Low complexity" evidence="3">
    <location>
        <begin position="235"/>
        <end position="253"/>
    </location>
</feature>
<dbReference type="Pfam" id="PF17035">
    <property type="entry name" value="BET"/>
    <property type="match status" value="1"/>
</dbReference>
<dbReference type="GO" id="GO:0005634">
    <property type="term" value="C:nucleus"/>
    <property type="evidence" value="ECO:0007669"/>
    <property type="project" value="TreeGrafter"/>
</dbReference>
<dbReference type="PANTHER" id="PTHR22880:SF225">
    <property type="entry name" value="BROMODOMAIN-CONTAINING PROTEIN BET-1-RELATED"/>
    <property type="match status" value="1"/>
</dbReference>
<proteinExistence type="predicted"/>
<evidence type="ECO:0000259" key="4">
    <source>
        <dbReference type="PROSITE" id="PS50014"/>
    </source>
</evidence>
<feature type="region of interest" description="Disordered" evidence="3">
    <location>
        <begin position="1"/>
        <end position="92"/>
    </location>
</feature>
<dbReference type="Gene3D" id="1.20.920.10">
    <property type="entry name" value="Bromodomain-like"/>
    <property type="match status" value="2"/>
</dbReference>
<keyword evidence="7" id="KW-1185">Reference proteome</keyword>
<dbReference type="PROSITE" id="PS50014">
    <property type="entry name" value="BROMODOMAIN_2"/>
    <property type="match status" value="2"/>
</dbReference>
<dbReference type="InterPro" id="IPR050935">
    <property type="entry name" value="Bromo_chromatin_reader"/>
</dbReference>
<feature type="domain" description="NET" evidence="5">
    <location>
        <begin position="655"/>
        <end position="735"/>
    </location>
</feature>
<feature type="domain" description="Bromo" evidence="4">
    <location>
        <begin position="288"/>
        <end position="360"/>
    </location>
</feature>
<accession>A0A6A7C6G2</accession>
<name>A0A6A7C6G2_9PEZI</name>
<feature type="region of interest" description="Disordered" evidence="3">
    <location>
        <begin position="793"/>
        <end position="821"/>
    </location>
</feature>
<feature type="region of interest" description="Disordered" evidence="3">
    <location>
        <begin position="623"/>
        <end position="670"/>
    </location>
</feature>
<feature type="compositionally biased region" description="Acidic residues" evidence="3">
    <location>
        <begin position="809"/>
        <end position="821"/>
    </location>
</feature>
<dbReference type="GO" id="GO:0006355">
    <property type="term" value="P:regulation of DNA-templated transcription"/>
    <property type="evidence" value="ECO:0007669"/>
    <property type="project" value="TreeGrafter"/>
</dbReference>
<dbReference type="PROSITE" id="PS00633">
    <property type="entry name" value="BROMODOMAIN_1"/>
    <property type="match status" value="1"/>
</dbReference>
<evidence type="ECO:0000313" key="6">
    <source>
        <dbReference type="EMBL" id="KAF2862575.1"/>
    </source>
</evidence>
<dbReference type="PRINTS" id="PR00503">
    <property type="entry name" value="BROMODOMAIN"/>
</dbReference>
<feature type="region of interest" description="Disordered" evidence="3">
    <location>
        <begin position="565"/>
        <end position="601"/>
    </location>
</feature>
<evidence type="ECO:0000256" key="2">
    <source>
        <dbReference type="PROSITE-ProRule" id="PRU00035"/>
    </source>
</evidence>
<dbReference type="InterPro" id="IPR038336">
    <property type="entry name" value="NET_sf"/>
</dbReference>
<dbReference type="GO" id="GO:0006338">
    <property type="term" value="P:chromatin remodeling"/>
    <property type="evidence" value="ECO:0007669"/>
    <property type="project" value="TreeGrafter"/>
</dbReference>
<feature type="compositionally biased region" description="Basic and acidic residues" evidence="3">
    <location>
        <begin position="661"/>
        <end position="670"/>
    </location>
</feature>
<dbReference type="Proteomes" id="UP000799421">
    <property type="component" value="Unassembled WGS sequence"/>
</dbReference>
<feature type="compositionally biased region" description="Polar residues" evidence="3">
    <location>
        <begin position="389"/>
        <end position="398"/>
    </location>
</feature>
<evidence type="ECO:0000256" key="1">
    <source>
        <dbReference type="ARBA" id="ARBA00023117"/>
    </source>
</evidence>
<dbReference type="PROSITE" id="PS51525">
    <property type="entry name" value="NET"/>
    <property type="match status" value="1"/>
</dbReference>
<dbReference type="SUPFAM" id="SSF47370">
    <property type="entry name" value="Bromodomain"/>
    <property type="match status" value="2"/>
</dbReference>
<feature type="domain" description="Bromo" evidence="4">
    <location>
        <begin position="476"/>
        <end position="548"/>
    </location>
</feature>
<organism evidence="6 7">
    <name type="scientific">Piedraia hortae CBS 480.64</name>
    <dbReference type="NCBI Taxonomy" id="1314780"/>
    <lineage>
        <taxon>Eukaryota</taxon>
        <taxon>Fungi</taxon>
        <taxon>Dikarya</taxon>
        <taxon>Ascomycota</taxon>
        <taxon>Pezizomycotina</taxon>
        <taxon>Dothideomycetes</taxon>
        <taxon>Dothideomycetidae</taxon>
        <taxon>Capnodiales</taxon>
        <taxon>Piedraiaceae</taxon>
        <taxon>Piedraia</taxon>
    </lineage>
</organism>
<feature type="region of interest" description="Disordered" evidence="3">
    <location>
        <begin position="105"/>
        <end position="273"/>
    </location>
</feature>
<dbReference type="PANTHER" id="PTHR22880">
    <property type="entry name" value="FALZ-RELATED BROMODOMAIN-CONTAINING PROTEINS"/>
    <property type="match status" value="1"/>
</dbReference>
<gene>
    <name evidence="6" type="ORF">K470DRAFT_255865</name>
</gene>
<dbReference type="InterPro" id="IPR001487">
    <property type="entry name" value="Bromodomain"/>
</dbReference>
<evidence type="ECO:0000313" key="7">
    <source>
        <dbReference type="Proteomes" id="UP000799421"/>
    </source>
</evidence>